<evidence type="ECO:0000313" key="1">
    <source>
        <dbReference type="EMBL" id="MEC5422538.1"/>
    </source>
</evidence>
<evidence type="ECO:0000313" key="2">
    <source>
        <dbReference type="Proteomes" id="UP001335737"/>
    </source>
</evidence>
<name>A0ABU6KBR9_9BACI</name>
<keyword evidence="2" id="KW-1185">Reference proteome</keyword>
<dbReference type="Gene3D" id="3.40.390.10">
    <property type="entry name" value="Collagenase (Catalytic Domain)"/>
    <property type="match status" value="1"/>
</dbReference>
<gene>
    <name evidence="1" type="ORF">QGM71_03405</name>
</gene>
<dbReference type="EMBL" id="JARZFX010000001">
    <property type="protein sequence ID" value="MEC5422538.1"/>
    <property type="molecule type" value="Genomic_DNA"/>
</dbReference>
<dbReference type="Proteomes" id="UP001335737">
    <property type="component" value="Unassembled WGS sequence"/>
</dbReference>
<proteinExistence type="predicted"/>
<dbReference type="RefSeq" id="WP_327606098.1">
    <property type="nucleotide sequence ID" value="NZ_JARZFX010000001.1"/>
</dbReference>
<comment type="caution">
    <text evidence="1">The sequence shown here is derived from an EMBL/GenBank/DDBJ whole genome shotgun (WGS) entry which is preliminary data.</text>
</comment>
<dbReference type="InterPro" id="IPR024079">
    <property type="entry name" value="MetalloPept_cat_dom_sf"/>
</dbReference>
<organism evidence="1 2">
    <name type="scientific">Virgibacillus tibetensis</name>
    <dbReference type="NCBI Taxonomy" id="3042313"/>
    <lineage>
        <taxon>Bacteria</taxon>
        <taxon>Bacillati</taxon>
        <taxon>Bacillota</taxon>
        <taxon>Bacilli</taxon>
        <taxon>Bacillales</taxon>
        <taxon>Bacillaceae</taxon>
        <taxon>Virgibacillus</taxon>
    </lineage>
</organism>
<protein>
    <recommendedName>
        <fullName evidence="3">Phage metallopeptidase domain-containing protein</fullName>
    </recommendedName>
</protein>
<sequence length="185" mass="21853">MNLSFDIKVSDSVITEIKSLIITSINNMGLYNVKRISFVKDFPKRVNEIRSEYGYETKDPRLVNGYGYYLKVNNEYILIYDNDVVLEGLTESNEQRFKQALNLFIHEFLHVYDDICQSGMKILSEQNKLFYKEPLGIWAEYYAHRKSAEYCKVHDNKLYYEILDEYAKNTPYTLHNIESIARQIG</sequence>
<reference evidence="1 2" key="1">
    <citation type="journal article" date="2024" name="Int. J. Syst. Evol. Microbiol.">
        <title>Virgibacillus tibetensis sp. nov., isolated from salt lake on the Tibetan Plateau of China.</title>
        <authorList>
            <person name="Phurbu D."/>
            <person name="Liu Z.-X."/>
            <person name="Wang R."/>
            <person name="Zheng Y.-Y."/>
            <person name="Liu H.-C."/>
            <person name="Zhou Y.-G."/>
            <person name="Yu Y.-J."/>
            <person name="Li A.-H."/>
        </authorList>
    </citation>
    <scope>NUCLEOTIDE SEQUENCE [LARGE SCALE GENOMIC DNA]</scope>
    <source>
        <strain evidence="1 2">C22-A2</strain>
    </source>
</reference>
<accession>A0ABU6KBR9</accession>
<evidence type="ECO:0008006" key="3">
    <source>
        <dbReference type="Google" id="ProtNLM"/>
    </source>
</evidence>